<gene>
    <name evidence="1" type="ORF">LEP1GSC133_0774</name>
</gene>
<evidence type="ECO:0000313" key="2">
    <source>
        <dbReference type="Proteomes" id="UP000012159"/>
    </source>
</evidence>
<organism evidence="1 2">
    <name type="scientific">Leptospira borgpetersenii serovar Pomona str. 200901868</name>
    <dbReference type="NCBI Taxonomy" id="1192866"/>
    <lineage>
        <taxon>Bacteria</taxon>
        <taxon>Pseudomonadati</taxon>
        <taxon>Spirochaetota</taxon>
        <taxon>Spirochaetia</taxon>
        <taxon>Leptospirales</taxon>
        <taxon>Leptospiraceae</taxon>
        <taxon>Leptospira</taxon>
    </lineage>
</organism>
<accession>M6W7M4</accession>
<dbReference type="AlphaFoldDB" id="M6W7M4"/>
<sequence length="37" mass="4404">MKITSVNSDLLNRENLKSLNNNERAEVLARIFFQRIR</sequence>
<name>M6W7M4_LEPBO</name>
<dbReference type="EMBL" id="AKWF02000015">
    <property type="protein sequence ID" value="EMO65095.1"/>
    <property type="molecule type" value="Genomic_DNA"/>
</dbReference>
<proteinExistence type="predicted"/>
<dbReference type="Proteomes" id="UP000012159">
    <property type="component" value="Unassembled WGS sequence"/>
</dbReference>
<reference evidence="1 2" key="1">
    <citation type="submission" date="2013-01" db="EMBL/GenBank/DDBJ databases">
        <authorList>
            <person name="Harkins D.M."/>
            <person name="Durkin A.S."/>
            <person name="Brinkac L.M."/>
            <person name="Haft D.H."/>
            <person name="Selengut J.D."/>
            <person name="Sanka R."/>
            <person name="DePew J."/>
            <person name="Purushe J."/>
            <person name="Picardeau M."/>
            <person name="Werts C."/>
            <person name="Goarant C."/>
            <person name="Vinetz J.M."/>
            <person name="Sutton G.G."/>
            <person name="Nierman W.C."/>
            <person name="Fouts D.E."/>
        </authorList>
    </citation>
    <scope>NUCLEOTIDE SEQUENCE [LARGE SCALE GENOMIC DNA]</scope>
    <source>
        <strain evidence="1 2">200901868</strain>
    </source>
</reference>
<comment type="caution">
    <text evidence="1">The sequence shown here is derived from an EMBL/GenBank/DDBJ whole genome shotgun (WGS) entry which is preliminary data.</text>
</comment>
<evidence type="ECO:0000313" key="1">
    <source>
        <dbReference type="EMBL" id="EMO65095.1"/>
    </source>
</evidence>
<dbReference type="STRING" id="1192866.LEP1GSC133_0774"/>
<protein>
    <submittedName>
        <fullName evidence="1">Uncharacterized protein</fullName>
    </submittedName>
</protein>